<dbReference type="EMBL" id="JAAALK010001830">
    <property type="protein sequence ID" value="KAG8040097.1"/>
    <property type="molecule type" value="Genomic_DNA"/>
</dbReference>
<gene>
    <name evidence="2" type="ORF">GUJ93_ZPchr0437g16425</name>
</gene>
<feature type="region of interest" description="Disordered" evidence="1">
    <location>
        <begin position="1"/>
        <end position="133"/>
    </location>
</feature>
<reference evidence="2" key="2">
    <citation type="submission" date="2021-02" db="EMBL/GenBank/DDBJ databases">
        <authorList>
            <person name="Kimball J.A."/>
            <person name="Haas M.W."/>
            <person name="Macchietto M."/>
            <person name="Kono T."/>
            <person name="Duquette J."/>
            <person name="Shao M."/>
        </authorList>
    </citation>
    <scope>NUCLEOTIDE SEQUENCE</scope>
    <source>
        <tissue evidence="2">Fresh leaf tissue</tissue>
    </source>
</reference>
<name>A0A8J5USS0_ZIZPA</name>
<comment type="caution">
    <text evidence="2">The sequence shown here is derived from an EMBL/GenBank/DDBJ whole genome shotgun (WGS) entry which is preliminary data.</text>
</comment>
<reference evidence="2" key="1">
    <citation type="journal article" date="2021" name="bioRxiv">
        <title>Whole Genome Assembly and Annotation of Northern Wild Rice, Zizania palustris L., Supports a Whole Genome Duplication in the Zizania Genus.</title>
        <authorList>
            <person name="Haas M."/>
            <person name="Kono T."/>
            <person name="Macchietto M."/>
            <person name="Millas R."/>
            <person name="McGilp L."/>
            <person name="Shao M."/>
            <person name="Duquette J."/>
            <person name="Hirsch C.N."/>
            <person name="Kimball J."/>
        </authorList>
    </citation>
    <scope>NUCLEOTIDE SEQUENCE</scope>
    <source>
        <tissue evidence="2">Fresh leaf tissue</tissue>
    </source>
</reference>
<protein>
    <submittedName>
        <fullName evidence="2">Uncharacterized protein</fullName>
    </submittedName>
</protein>
<sequence>MPTPARWVASPGAPRHRRFLSTTHRLDAPSVLPTLDLATPSPTALRQRQAGVHKRSGPVQSARPHTRAGPSYVPRLQRLSAPHDRIGPVRVSPSDSGQRRPDAPPGAQETRRRPDAPVPSGGGVWVAIRVEKP</sequence>
<keyword evidence="3" id="KW-1185">Reference proteome</keyword>
<proteinExistence type="predicted"/>
<dbReference type="Proteomes" id="UP000729402">
    <property type="component" value="Unassembled WGS sequence"/>
</dbReference>
<dbReference type="AlphaFoldDB" id="A0A8J5USS0"/>
<evidence type="ECO:0000313" key="3">
    <source>
        <dbReference type="Proteomes" id="UP000729402"/>
    </source>
</evidence>
<evidence type="ECO:0000256" key="1">
    <source>
        <dbReference type="SAM" id="MobiDB-lite"/>
    </source>
</evidence>
<accession>A0A8J5USS0</accession>
<organism evidence="2 3">
    <name type="scientific">Zizania palustris</name>
    <name type="common">Northern wild rice</name>
    <dbReference type="NCBI Taxonomy" id="103762"/>
    <lineage>
        <taxon>Eukaryota</taxon>
        <taxon>Viridiplantae</taxon>
        <taxon>Streptophyta</taxon>
        <taxon>Embryophyta</taxon>
        <taxon>Tracheophyta</taxon>
        <taxon>Spermatophyta</taxon>
        <taxon>Magnoliopsida</taxon>
        <taxon>Liliopsida</taxon>
        <taxon>Poales</taxon>
        <taxon>Poaceae</taxon>
        <taxon>BOP clade</taxon>
        <taxon>Oryzoideae</taxon>
        <taxon>Oryzeae</taxon>
        <taxon>Zizaniinae</taxon>
        <taxon>Zizania</taxon>
    </lineage>
</organism>
<evidence type="ECO:0000313" key="2">
    <source>
        <dbReference type="EMBL" id="KAG8040097.1"/>
    </source>
</evidence>